<dbReference type="GeneID" id="2869994"/>
<dbReference type="InParanoid" id="Q5AXH4"/>
<dbReference type="PANTHER" id="PTHR15492:SF1">
    <property type="entry name" value="CYCLIN-D1-BINDING PROTEIN 1"/>
    <property type="match status" value="1"/>
</dbReference>
<evidence type="ECO:0000259" key="2">
    <source>
        <dbReference type="Pfam" id="PF13324"/>
    </source>
</evidence>
<protein>
    <recommendedName>
        <fullName evidence="2">Cyclin-D1-binding protein 1-like N-terminal domain-containing protein</fullName>
    </recommendedName>
</protein>
<dbReference type="HOGENOM" id="CLU_040328_1_0_1"/>
<dbReference type="GO" id="GO:0005634">
    <property type="term" value="C:nucleus"/>
    <property type="evidence" value="ECO:0000318"/>
    <property type="project" value="GO_Central"/>
</dbReference>
<dbReference type="Gene3D" id="1.20.1410.10">
    <property type="entry name" value="I/LWEQ domain"/>
    <property type="match status" value="1"/>
</dbReference>
<dbReference type="EMBL" id="BN001304">
    <property type="protein sequence ID" value="CBF79273.1"/>
    <property type="molecule type" value="Genomic_DNA"/>
</dbReference>
<proteinExistence type="predicted"/>
<sequence length="365" mass="40091">MSQILQVVLKTTLALIEQFQVSLTTTQPNPGPVTSEENQNSDPLPLLSISSTALKSHVTKLSLLAINSPFTPSAVAKTLSTLNESVLPSLVTAALLITPESHTRAFQSEIRVLTGTALKELSLLVKEVQLIAEEKADKRSLEQAEKDAVTAVTGRVWDACDVLVDVAAKGVVGFVVRRAQEYRDLVRDAVEEIEEWDPDEEGDEFFDDLLDNGDEYEAGSGDDEDEGSDDGESSAALHARKKSALRILKPIAQIYPALIANRLERVPVPLAPSNIGILDSMLKSLQQIPDHIDEVAGALYEADFDKFTRQLRKTKESAFNAIELVVLPWDLKQTANDQENQGDKFTAWSKTWTKVIEEVSKSIDV</sequence>
<dbReference type="eggNOG" id="ENOG502QZAU">
    <property type="taxonomic scope" value="Eukaryota"/>
</dbReference>
<organism evidence="3 4">
    <name type="scientific">Emericella nidulans (strain FGSC A4 / ATCC 38163 / CBS 112.46 / NRRL 194 / M139)</name>
    <name type="common">Aspergillus nidulans</name>
    <dbReference type="NCBI Taxonomy" id="227321"/>
    <lineage>
        <taxon>Eukaryota</taxon>
        <taxon>Fungi</taxon>
        <taxon>Dikarya</taxon>
        <taxon>Ascomycota</taxon>
        <taxon>Pezizomycotina</taxon>
        <taxon>Eurotiomycetes</taxon>
        <taxon>Eurotiomycetidae</taxon>
        <taxon>Eurotiales</taxon>
        <taxon>Aspergillaceae</taxon>
        <taxon>Aspergillus</taxon>
        <taxon>Aspergillus subgen. Nidulantes</taxon>
    </lineage>
</organism>
<dbReference type="VEuPathDB" id="FungiDB:AN7006"/>
<dbReference type="OrthoDB" id="4088536at2759"/>
<evidence type="ECO:0000256" key="1">
    <source>
        <dbReference type="SAM" id="MobiDB-lite"/>
    </source>
</evidence>
<accession>C8VC92</accession>
<reference evidence="4" key="2">
    <citation type="journal article" date="2009" name="Fungal Genet. Biol.">
        <title>The 2008 update of the Aspergillus nidulans genome annotation: a community effort.</title>
        <authorList>
            <person name="Wortman J.R."/>
            <person name="Gilsenan J.M."/>
            <person name="Joardar V."/>
            <person name="Deegan J."/>
            <person name="Clutterbuck J."/>
            <person name="Andersen M.R."/>
            <person name="Archer D."/>
            <person name="Bencina M."/>
            <person name="Braus G."/>
            <person name="Coutinho P."/>
            <person name="von Dohren H."/>
            <person name="Doonan J."/>
            <person name="Driessen A.J."/>
            <person name="Durek P."/>
            <person name="Espeso E."/>
            <person name="Fekete E."/>
            <person name="Flipphi M."/>
            <person name="Estrada C.G."/>
            <person name="Geysens S."/>
            <person name="Goldman G."/>
            <person name="de Groot P.W."/>
            <person name="Hansen K."/>
            <person name="Harris S.D."/>
            <person name="Heinekamp T."/>
            <person name="Helmstaedt K."/>
            <person name="Henrissat B."/>
            <person name="Hofmann G."/>
            <person name="Homan T."/>
            <person name="Horio T."/>
            <person name="Horiuchi H."/>
            <person name="James S."/>
            <person name="Jones M."/>
            <person name="Karaffa L."/>
            <person name="Karanyi Z."/>
            <person name="Kato M."/>
            <person name="Keller N."/>
            <person name="Kelly D.E."/>
            <person name="Kiel J.A."/>
            <person name="Kim J.M."/>
            <person name="van der Klei I.J."/>
            <person name="Klis F.M."/>
            <person name="Kovalchuk A."/>
            <person name="Krasevec N."/>
            <person name="Kubicek C.P."/>
            <person name="Liu B."/>
            <person name="Maccabe A."/>
            <person name="Meyer V."/>
            <person name="Mirabito P."/>
            <person name="Miskei M."/>
            <person name="Mos M."/>
            <person name="Mullins J."/>
            <person name="Nelson D.R."/>
            <person name="Nielsen J."/>
            <person name="Oakley B.R."/>
            <person name="Osmani S.A."/>
            <person name="Pakula T."/>
            <person name="Paszewski A."/>
            <person name="Paulsen I."/>
            <person name="Pilsyk S."/>
            <person name="Pocsi I."/>
            <person name="Punt P.J."/>
            <person name="Ram A.F."/>
            <person name="Ren Q."/>
            <person name="Robellet X."/>
            <person name="Robson G."/>
            <person name="Seiboth B."/>
            <person name="van Solingen P."/>
            <person name="Specht T."/>
            <person name="Sun J."/>
            <person name="Taheri-Talesh N."/>
            <person name="Takeshita N."/>
            <person name="Ussery D."/>
            <person name="vanKuyk P.A."/>
            <person name="Visser H."/>
            <person name="van de Vondervoort P.J."/>
            <person name="de Vries R.P."/>
            <person name="Walton J."/>
            <person name="Xiang X."/>
            <person name="Xiong Y."/>
            <person name="Zeng A.P."/>
            <person name="Brandt B.W."/>
            <person name="Cornell M.J."/>
            <person name="van den Hondel C.A."/>
            <person name="Visser J."/>
            <person name="Oliver S.G."/>
            <person name="Turner G."/>
        </authorList>
    </citation>
    <scope>GENOME REANNOTATION</scope>
    <source>
        <strain evidence="4">FGSC A4 / ATCC 38163 / CBS 112.46 / NRRL 194 / M139</strain>
    </source>
</reference>
<feature type="domain" description="Cyclin-D1-binding protein 1-like N-terminal" evidence="2">
    <location>
        <begin position="50"/>
        <end position="198"/>
    </location>
</feature>
<evidence type="ECO:0000313" key="4">
    <source>
        <dbReference type="Proteomes" id="UP000000560"/>
    </source>
</evidence>
<feature type="region of interest" description="Disordered" evidence="1">
    <location>
        <begin position="196"/>
        <end position="235"/>
    </location>
</feature>
<dbReference type="InterPro" id="IPR026907">
    <property type="entry name" value="GCIP-like"/>
</dbReference>
<dbReference type="AlphaFoldDB" id="Q5AXH4"/>
<name>Q5AXH4_EMENI</name>
<dbReference type="InterPro" id="IPR049317">
    <property type="entry name" value="GCIP-like_N"/>
</dbReference>
<dbReference type="STRING" id="227321.Q5AXH4"/>
<evidence type="ECO:0000313" key="3">
    <source>
        <dbReference type="EMBL" id="CBF79273.1"/>
    </source>
</evidence>
<dbReference type="Proteomes" id="UP000000560">
    <property type="component" value="Chromosome IV"/>
</dbReference>
<dbReference type="OMA" id="WSKTWLK"/>
<feature type="compositionally biased region" description="Acidic residues" evidence="1">
    <location>
        <begin position="196"/>
        <end position="232"/>
    </location>
</feature>
<keyword evidence="4" id="KW-1185">Reference proteome</keyword>
<reference evidence="4" key="1">
    <citation type="journal article" date="2005" name="Nature">
        <title>Sequencing of Aspergillus nidulans and comparative analysis with A. fumigatus and A. oryzae.</title>
        <authorList>
            <person name="Galagan J.E."/>
            <person name="Calvo S.E."/>
            <person name="Cuomo C."/>
            <person name="Ma L.J."/>
            <person name="Wortman J.R."/>
            <person name="Batzoglou S."/>
            <person name="Lee S.I."/>
            <person name="Basturkmen M."/>
            <person name="Spevak C.C."/>
            <person name="Clutterbuck J."/>
            <person name="Kapitonov V."/>
            <person name="Jurka J."/>
            <person name="Scazzocchio C."/>
            <person name="Farman M."/>
            <person name="Butler J."/>
            <person name="Purcell S."/>
            <person name="Harris S."/>
            <person name="Braus G.H."/>
            <person name="Draht O."/>
            <person name="Busch S."/>
            <person name="D'Enfert C."/>
            <person name="Bouchier C."/>
            <person name="Goldman G.H."/>
            <person name="Bell-Pedersen D."/>
            <person name="Griffiths-Jones S."/>
            <person name="Doonan J.H."/>
            <person name="Yu J."/>
            <person name="Vienken K."/>
            <person name="Pain A."/>
            <person name="Freitag M."/>
            <person name="Selker E.U."/>
            <person name="Archer D.B."/>
            <person name="Penalva M.A."/>
            <person name="Oakley B.R."/>
            <person name="Momany M."/>
            <person name="Tanaka T."/>
            <person name="Kumagai T."/>
            <person name="Asai K."/>
            <person name="Machida M."/>
            <person name="Nierman W.C."/>
            <person name="Denning D.W."/>
            <person name="Caddick M."/>
            <person name="Hynes M."/>
            <person name="Paoletti M."/>
            <person name="Fischer R."/>
            <person name="Miller B."/>
            <person name="Dyer P."/>
            <person name="Sachs M.S."/>
            <person name="Osmani S.A."/>
            <person name="Birren B.W."/>
        </authorList>
    </citation>
    <scope>NUCLEOTIDE SEQUENCE [LARGE SCALE GENOMIC DNA]</scope>
    <source>
        <strain evidence="4">FGSC A4 / ATCC 38163 / CBS 112.46 / NRRL 194 / M139</strain>
    </source>
</reference>
<dbReference type="Pfam" id="PF13324">
    <property type="entry name" value="GCIP_N"/>
    <property type="match status" value="1"/>
</dbReference>
<gene>
    <name evidence="3" type="ORF">ANIA_07006</name>
</gene>
<dbReference type="PANTHER" id="PTHR15492">
    <property type="entry name" value="CYCLIN D1-BINDING PROTEIN 1"/>
    <property type="match status" value="1"/>
</dbReference>
<accession>Q5AXH4</accession>
<dbReference type="RefSeq" id="XP_664610.1">
    <property type="nucleotide sequence ID" value="XM_659518.2"/>
</dbReference>
<dbReference type="KEGG" id="ani:ANIA_07006"/>